<evidence type="ECO:0000313" key="4">
    <source>
        <dbReference type="EMBL" id="KAK5980967.1"/>
    </source>
</evidence>
<name>A0AAN8F5X1_TRICO</name>
<comment type="caution">
    <text evidence="3">The sequence shown here is derived from an EMBL/GenBank/DDBJ whole genome shotgun (WGS) entry which is preliminary data.</text>
</comment>
<keyword evidence="2" id="KW-0732">Signal</keyword>
<protein>
    <submittedName>
        <fullName evidence="3">Uncharacterized protein</fullName>
    </submittedName>
</protein>
<evidence type="ECO:0000313" key="5">
    <source>
        <dbReference type="Proteomes" id="UP001331761"/>
    </source>
</evidence>
<dbReference type="Proteomes" id="UP001331761">
    <property type="component" value="Unassembled WGS sequence"/>
</dbReference>
<feature type="compositionally biased region" description="Basic and acidic residues" evidence="1">
    <location>
        <begin position="51"/>
        <end position="69"/>
    </location>
</feature>
<dbReference type="AlphaFoldDB" id="A0AAN8F5X1"/>
<feature type="chain" id="PRO_5044710837" evidence="2">
    <location>
        <begin position="20"/>
        <end position="167"/>
    </location>
</feature>
<dbReference type="EMBL" id="WIXE01024425">
    <property type="protein sequence ID" value="KAK5965608.1"/>
    <property type="molecule type" value="Genomic_DNA"/>
</dbReference>
<dbReference type="EMBL" id="WIXE01006794">
    <property type="protein sequence ID" value="KAK5980967.1"/>
    <property type="molecule type" value="Genomic_DNA"/>
</dbReference>
<feature type="signal peptide" evidence="2">
    <location>
        <begin position="1"/>
        <end position="19"/>
    </location>
</feature>
<feature type="compositionally biased region" description="Polar residues" evidence="1">
    <location>
        <begin position="77"/>
        <end position="89"/>
    </location>
</feature>
<evidence type="ECO:0000256" key="2">
    <source>
        <dbReference type="SAM" id="SignalP"/>
    </source>
</evidence>
<evidence type="ECO:0000313" key="3">
    <source>
        <dbReference type="EMBL" id="KAK5965608.1"/>
    </source>
</evidence>
<sequence length="167" mass="17740">MSITLLAIIHFTLLFHGTALLILSLCSSKQNDDETEEGVRCSAGGSGSKSGEPKPSKHSAHKGESKDMKGSGAGSKQAPSKTRRPPSSTMKKLSKEKGKKKMSAEAVKNASGGGGEKEQLKTKRKELPKDKHSGAGHELQKEKRASVRLEPKGTTKHKGSKEGKPAK</sequence>
<gene>
    <name evidence="3" type="ORF">GCK32_011729</name>
    <name evidence="4" type="ORF">GCK32_011896</name>
</gene>
<accession>A0AAN8F5X1</accession>
<feature type="compositionally biased region" description="Basic and acidic residues" evidence="1">
    <location>
        <begin position="115"/>
        <end position="153"/>
    </location>
</feature>
<keyword evidence="5" id="KW-1185">Reference proteome</keyword>
<feature type="region of interest" description="Disordered" evidence="1">
    <location>
        <begin position="32"/>
        <end position="167"/>
    </location>
</feature>
<feature type="non-terminal residue" evidence="3">
    <location>
        <position position="167"/>
    </location>
</feature>
<proteinExistence type="predicted"/>
<feature type="compositionally biased region" description="Basic residues" evidence="1">
    <location>
        <begin position="92"/>
        <end position="101"/>
    </location>
</feature>
<organism evidence="3 5">
    <name type="scientific">Trichostrongylus colubriformis</name>
    <name type="common">Black scour worm</name>
    <dbReference type="NCBI Taxonomy" id="6319"/>
    <lineage>
        <taxon>Eukaryota</taxon>
        <taxon>Metazoa</taxon>
        <taxon>Ecdysozoa</taxon>
        <taxon>Nematoda</taxon>
        <taxon>Chromadorea</taxon>
        <taxon>Rhabditida</taxon>
        <taxon>Rhabditina</taxon>
        <taxon>Rhabditomorpha</taxon>
        <taxon>Strongyloidea</taxon>
        <taxon>Trichostrongylidae</taxon>
        <taxon>Trichostrongylus</taxon>
    </lineage>
</organism>
<reference evidence="3 5" key="1">
    <citation type="submission" date="2019-10" db="EMBL/GenBank/DDBJ databases">
        <title>Assembly and Annotation for the nematode Trichostrongylus colubriformis.</title>
        <authorList>
            <person name="Martin J."/>
        </authorList>
    </citation>
    <scope>NUCLEOTIDE SEQUENCE [LARGE SCALE GENOMIC DNA]</scope>
    <source>
        <strain evidence="3">G859</strain>
        <tissue evidence="3">Whole worm</tissue>
    </source>
</reference>
<evidence type="ECO:0000256" key="1">
    <source>
        <dbReference type="SAM" id="MobiDB-lite"/>
    </source>
</evidence>